<evidence type="ECO:0000313" key="1">
    <source>
        <dbReference type="EMBL" id="MFD3275052.1"/>
    </source>
</evidence>
<proteinExistence type="predicted"/>
<evidence type="ECO:0000313" key="2">
    <source>
        <dbReference type="Proteomes" id="UP001598114"/>
    </source>
</evidence>
<sequence>MSGFCTAQEPTMPLNPFDGYSFQVKQTEQQAIVINYAPVDSEEDSEDSDDLTDSVYVSKSTLEALIPHFTQNILHIYNYQDRLSQAHLCPIITPPDTHTNS</sequence>
<organism evidence="1 2">
    <name type="scientific">Aquirufa echingensis</name>
    <dbReference type="NCBI Taxonomy" id="3096516"/>
    <lineage>
        <taxon>Bacteria</taxon>
        <taxon>Pseudomonadati</taxon>
        <taxon>Bacteroidota</taxon>
        <taxon>Cytophagia</taxon>
        <taxon>Cytophagales</taxon>
        <taxon>Flectobacillaceae</taxon>
        <taxon>Aquirufa</taxon>
    </lineage>
</organism>
<dbReference type="EMBL" id="JBBKYA010000001">
    <property type="protein sequence ID" value="MFD3275052.1"/>
    <property type="molecule type" value="Genomic_DNA"/>
</dbReference>
<name>A0ABW6CZ78_9BACT</name>
<dbReference type="Proteomes" id="UP001598114">
    <property type="component" value="Unassembled WGS sequence"/>
</dbReference>
<gene>
    <name evidence="1" type="ORF">SKC38_02275</name>
</gene>
<accession>A0ABW6CZ78</accession>
<dbReference type="RefSeq" id="WP_377974719.1">
    <property type="nucleotide sequence ID" value="NZ_JBBKYA010000001.1"/>
</dbReference>
<reference evidence="1 2" key="1">
    <citation type="submission" date="2024-03" db="EMBL/GenBank/DDBJ databases">
        <title>Aquirufa genome sequencing.</title>
        <authorList>
            <person name="Pitt A."/>
            <person name="Hahn M.W."/>
        </authorList>
    </citation>
    <scope>NUCLEOTIDE SEQUENCE [LARGE SCALE GENOMIC DNA]</scope>
    <source>
        <strain evidence="1 2">PLAD-142S6K</strain>
    </source>
</reference>
<protein>
    <submittedName>
        <fullName evidence="1">Uncharacterized protein</fullName>
    </submittedName>
</protein>
<comment type="caution">
    <text evidence="1">The sequence shown here is derived from an EMBL/GenBank/DDBJ whole genome shotgun (WGS) entry which is preliminary data.</text>
</comment>
<keyword evidence="2" id="KW-1185">Reference proteome</keyword>